<accession>A0AAX2S3D6</accession>
<dbReference type="InterPro" id="IPR006222">
    <property type="entry name" value="GCVT_N"/>
</dbReference>
<reference evidence="3 4" key="1">
    <citation type="submission" date="2019-03" db="EMBL/GenBank/DDBJ databases">
        <title>Horizontal Gene Transfer Machinery in Histophilus somni.</title>
        <authorList>
            <person name="Mostafa Nazari M."/>
            <person name="Liljebjelke K."/>
        </authorList>
    </citation>
    <scope>NUCLEOTIDE SEQUENCE [LARGE SCALE GENOMIC DNA]</scope>
    <source>
        <strain evidence="3 4">UOC-EPH-KLM-04</strain>
    </source>
</reference>
<dbReference type="InterPro" id="IPR048451">
    <property type="entry name" value="YgfZ_barrel"/>
</dbReference>
<dbReference type="Pfam" id="PF01571">
    <property type="entry name" value="GCV_T"/>
    <property type="match status" value="1"/>
</dbReference>
<evidence type="ECO:0000259" key="2">
    <source>
        <dbReference type="Pfam" id="PF21130"/>
    </source>
</evidence>
<proteinExistence type="predicted"/>
<dbReference type="InterPro" id="IPR029043">
    <property type="entry name" value="GcvT/YgfZ_C"/>
</dbReference>
<evidence type="ECO:0000313" key="4">
    <source>
        <dbReference type="Proteomes" id="UP000297565"/>
    </source>
</evidence>
<organism evidence="3 4">
    <name type="scientific">Histophilus somni</name>
    <name type="common">Haemophilus somnus</name>
    <dbReference type="NCBI Taxonomy" id="731"/>
    <lineage>
        <taxon>Bacteria</taxon>
        <taxon>Pseudomonadati</taxon>
        <taxon>Pseudomonadota</taxon>
        <taxon>Gammaproteobacteria</taxon>
        <taxon>Pasteurellales</taxon>
        <taxon>Pasteurellaceae</taxon>
        <taxon>Histophilus</taxon>
    </lineage>
</organism>
<dbReference type="Pfam" id="PF21130">
    <property type="entry name" value="YgfZ_barrel"/>
    <property type="match status" value="1"/>
</dbReference>
<evidence type="ECO:0000259" key="1">
    <source>
        <dbReference type="Pfam" id="PF01571"/>
    </source>
</evidence>
<comment type="caution">
    <text evidence="3">The sequence shown here is derived from an EMBL/GenBank/DDBJ whole genome shotgun (WGS) entry which is preliminary data.</text>
</comment>
<feature type="domain" description="GCVT N-terminal" evidence="1">
    <location>
        <begin position="2"/>
        <end position="91"/>
    </location>
</feature>
<dbReference type="Gene3D" id="3.30.70.1400">
    <property type="entry name" value="Aminomethyltransferase beta-barrel domains"/>
    <property type="match status" value="1"/>
</dbReference>
<dbReference type="PANTHER" id="PTHR22602:SF0">
    <property type="entry name" value="TRANSFERASE CAF17, MITOCHONDRIAL-RELATED"/>
    <property type="match status" value="1"/>
</dbReference>
<dbReference type="InterPro" id="IPR045179">
    <property type="entry name" value="YgfZ/GcvT"/>
</dbReference>
<dbReference type="SUPFAM" id="SSF103025">
    <property type="entry name" value="Folate-binding domain"/>
    <property type="match status" value="1"/>
</dbReference>
<dbReference type="NCBIfam" id="TIGR03317">
    <property type="entry name" value="ygfZ_signature"/>
    <property type="match status" value="1"/>
</dbReference>
<dbReference type="PIRSF" id="PIRSF006487">
    <property type="entry name" value="GcvT"/>
    <property type="match status" value="1"/>
</dbReference>
<dbReference type="InterPro" id="IPR017703">
    <property type="entry name" value="YgfZ/GCV_T_CS"/>
</dbReference>
<dbReference type="Gene3D" id="2.40.30.160">
    <property type="match status" value="1"/>
</dbReference>
<gene>
    <name evidence="3" type="ORF">E2R48_04010</name>
</gene>
<dbReference type="SUPFAM" id="SSF101790">
    <property type="entry name" value="Aminomethyltransferase beta-barrel domain"/>
    <property type="match status" value="1"/>
</dbReference>
<dbReference type="PANTHER" id="PTHR22602">
    <property type="entry name" value="TRANSFERASE CAF17, MITOCHONDRIAL-RELATED"/>
    <property type="match status" value="1"/>
</dbReference>
<evidence type="ECO:0000313" key="3">
    <source>
        <dbReference type="EMBL" id="TEW30299.1"/>
    </source>
</evidence>
<feature type="domain" description="tRNA-modifying protein YgfZ-like beta-barrel" evidence="2">
    <location>
        <begin position="199"/>
        <end position="263"/>
    </location>
</feature>
<dbReference type="EMBL" id="SNRV01000006">
    <property type="protein sequence ID" value="TEW30299.1"/>
    <property type="molecule type" value="Genomic_DNA"/>
</dbReference>
<name>A0AAX2S3D6_HISSO</name>
<dbReference type="RefSeq" id="WP_132994760.1">
    <property type="nucleotide sequence ID" value="NZ_CP042983.1"/>
</dbReference>
<dbReference type="Proteomes" id="UP000297565">
    <property type="component" value="Unassembled WGS sequence"/>
</dbReference>
<protein>
    <submittedName>
        <fullName evidence="3">Folate-binding protein</fullName>
    </submittedName>
</protein>
<dbReference type="AlphaFoldDB" id="A0AAX2S3D6"/>
<sequence>MLINLKQYGLIYVEGVDAEKFLQGQLTCDVTKLAIGQSTLTAHCDPKGKVNSLFRLIRHAEQQFYLLIRQDLLNHGLAQLKKYAVFSQVTFSEKNWTIVGMLDQDLKECGAISPQIRIDLGNRQILCWEQKMSLEYTQDTQYWDYLDMQQGFPILTIIGQGEFIPQALNLQEIEQAISFQKGCYIGQETIARAKYRGINKRAMYLLQAKTAALVEIGTEIEMQLEHAWRKTGCILSAVNLNGILYLQVVMSNQLEENQRFRLPVDESELKIIPLKYN</sequence>
<dbReference type="GO" id="GO:0016226">
    <property type="term" value="P:iron-sulfur cluster assembly"/>
    <property type="evidence" value="ECO:0007669"/>
    <property type="project" value="TreeGrafter"/>
</dbReference>